<dbReference type="Proteomes" id="UP000018227">
    <property type="component" value="Unassembled WGS sequence"/>
</dbReference>
<accession>V2Y5Q1</accession>
<dbReference type="PANTHER" id="PTHR43201">
    <property type="entry name" value="ACYL-COA SYNTHETASE"/>
    <property type="match status" value="1"/>
</dbReference>
<dbReference type="Gene3D" id="3.40.50.12780">
    <property type="entry name" value="N-terminal domain of ligase-like"/>
    <property type="match status" value="1"/>
</dbReference>
<feature type="domain" description="AMP-binding enzyme C-terminal" evidence="4">
    <location>
        <begin position="406"/>
        <end position="481"/>
    </location>
</feature>
<dbReference type="PANTHER" id="PTHR43201:SF5">
    <property type="entry name" value="MEDIUM-CHAIN ACYL-COA LIGASE ACSF2, MITOCHONDRIAL"/>
    <property type="match status" value="1"/>
</dbReference>
<proteinExistence type="inferred from homology"/>
<dbReference type="HOGENOM" id="CLU_000022_59_0_9"/>
<name>V2Y5Q1_9FIRM</name>
<sequence length="488" mass="54275">MKSIVEAVFTYAKETPDKLCVADAGSSYTYLEYSGKISKIARLLIEKAVGAGDKVVVKCTQNVDYLALGLGIQLIGAVFVPVEKSCSEEKLMHIAEICRAKLAFTDKTGDSTDEVLLLITDFIRESETLEEFAFLPENFPGNNEICEILFSTGTTGKEKGIEITNENNIALAENVIYGVEMKDDNVELIPSPMNHSHGLRRYYANMYKGASVIVQNGVMNAKLLFNLMDKYKVNSIDLVPTALSVLLKLSKDKFGEYNEILRYIQLGSAPLMEGDKNKVKSLLPNTRLYNFYGSTESGCICIYDFNSGKDKPNCIGRPTHNAEIFMVDENRKTVLSSKENTGLLASRGGQNSPGYFEDEEETKLAMEHGVVYSKDEAYFDEDGDIILLGRKNDVINVGGNKVSPEEIENEVLKIVGIKDCGCIGVKDAVKGEVPKLFVVMEAGREPDIKYIKTVLMDKMEAFKVPQFIEIIDKIPRTFNGKILRRELE</sequence>
<evidence type="ECO:0000313" key="5">
    <source>
        <dbReference type="EMBL" id="ESL04268.1"/>
    </source>
</evidence>
<dbReference type="GO" id="GO:0031956">
    <property type="term" value="F:medium-chain fatty acid-CoA ligase activity"/>
    <property type="evidence" value="ECO:0007669"/>
    <property type="project" value="TreeGrafter"/>
</dbReference>
<comment type="similarity">
    <text evidence="1">Belongs to the ATP-dependent AMP-binding enzyme family.</text>
</comment>
<evidence type="ECO:0000313" key="6">
    <source>
        <dbReference type="Proteomes" id="UP000018227"/>
    </source>
</evidence>
<reference evidence="5 6" key="1">
    <citation type="submission" date="2013-06" db="EMBL/GenBank/DDBJ databases">
        <authorList>
            <person name="Weinstock G."/>
            <person name="Sodergren E."/>
            <person name="Clifton S."/>
            <person name="Fulton L."/>
            <person name="Fulton B."/>
            <person name="Courtney L."/>
            <person name="Fronick C."/>
            <person name="Harrison M."/>
            <person name="Strong C."/>
            <person name="Farmer C."/>
            <person name="Delahaunty K."/>
            <person name="Markovic C."/>
            <person name="Hall O."/>
            <person name="Minx P."/>
            <person name="Tomlinson C."/>
            <person name="Mitreva M."/>
            <person name="Nelson J."/>
            <person name="Hou S."/>
            <person name="Wollam A."/>
            <person name="Pepin K.H."/>
            <person name="Johnson M."/>
            <person name="Bhonagiri V."/>
            <person name="Nash W.E."/>
            <person name="Warren W."/>
            <person name="Chinwalla A."/>
            <person name="Mardis E.R."/>
            <person name="Wilson R.K."/>
        </authorList>
    </citation>
    <scope>NUCLEOTIDE SEQUENCE [LARGE SCALE GENOMIC DNA]</scope>
    <source>
        <strain evidence="5 6">ATCC 51271</strain>
    </source>
</reference>
<organism evidence="5 6">
    <name type="scientific">Catonella morbi ATCC 51271</name>
    <dbReference type="NCBI Taxonomy" id="592026"/>
    <lineage>
        <taxon>Bacteria</taxon>
        <taxon>Bacillati</taxon>
        <taxon>Bacillota</taxon>
        <taxon>Clostridia</taxon>
        <taxon>Lachnospirales</taxon>
        <taxon>Lachnospiraceae</taxon>
        <taxon>Catonella</taxon>
    </lineage>
</organism>
<evidence type="ECO:0000256" key="2">
    <source>
        <dbReference type="ARBA" id="ARBA00022598"/>
    </source>
</evidence>
<dbReference type="RefSeq" id="WP_023353508.1">
    <property type="nucleotide sequence ID" value="NZ_KI535366.1"/>
</dbReference>
<keyword evidence="6" id="KW-1185">Reference proteome</keyword>
<dbReference type="eggNOG" id="COG0318">
    <property type="taxonomic scope" value="Bacteria"/>
</dbReference>
<evidence type="ECO:0000259" key="4">
    <source>
        <dbReference type="Pfam" id="PF13193"/>
    </source>
</evidence>
<dbReference type="GO" id="GO:0006631">
    <property type="term" value="P:fatty acid metabolic process"/>
    <property type="evidence" value="ECO:0007669"/>
    <property type="project" value="TreeGrafter"/>
</dbReference>
<evidence type="ECO:0000256" key="1">
    <source>
        <dbReference type="ARBA" id="ARBA00006432"/>
    </source>
</evidence>
<dbReference type="Pfam" id="PF00501">
    <property type="entry name" value="AMP-binding"/>
    <property type="match status" value="1"/>
</dbReference>
<keyword evidence="2" id="KW-0436">Ligase</keyword>
<dbReference type="SUPFAM" id="SSF56801">
    <property type="entry name" value="Acetyl-CoA synthetase-like"/>
    <property type="match status" value="1"/>
</dbReference>
<dbReference type="STRING" id="592026.GCWU0000282_000617"/>
<feature type="domain" description="AMP-dependent synthetase/ligase" evidence="3">
    <location>
        <begin position="11"/>
        <end position="356"/>
    </location>
</feature>
<dbReference type="InterPro" id="IPR000873">
    <property type="entry name" value="AMP-dep_synth/lig_dom"/>
</dbReference>
<evidence type="ECO:0000259" key="3">
    <source>
        <dbReference type="Pfam" id="PF00501"/>
    </source>
</evidence>
<dbReference type="AlphaFoldDB" id="V2Y5Q1"/>
<dbReference type="InterPro" id="IPR025110">
    <property type="entry name" value="AMP-bd_C"/>
</dbReference>
<dbReference type="InterPro" id="IPR042099">
    <property type="entry name" value="ANL_N_sf"/>
</dbReference>
<dbReference type="Pfam" id="PF13193">
    <property type="entry name" value="AMP-binding_C"/>
    <property type="match status" value="1"/>
</dbReference>
<dbReference type="InterPro" id="IPR045851">
    <property type="entry name" value="AMP-bd_C_sf"/>
</dbReference>
<dbReference type="Gene3D" id="3.30.300.30">
    <property type="match status" value="1"/>
</dbReference>
<protein>
    <submittedName>
        <fullName evidence="5">AMP-binding enzyme</fullName>
    </submittedName>
</protein>
<dbReference type="EMBL" id="ACIL03000005">
    <property type="protein sequence ID" value="ESL04268.1"/>
    <property type="molecule type" value="Genomic_DNA"/>
</dbReference>
<gene>
    <name evidence="5" type="ORF">GCWU0000282_000617</name>
</gene>
<comment type="caution">
    <text evidence="5">The sequence shown here is derived from an EMBL/GenBank/DDBJ whole genome shotgun (WGS) entry which is preliminary data.</text>
</comment>
<dbReference type="OrthoDB" id="9803968at2"/>